<gene>
    <name evidence="3" type="ORF">MON38_12205</name>
</gene>
<feature type="domain" description="PH" evidence="2">
    <location>
        <begin position="45"/>
        <end position="180"/>
    </location>
</feature>
<dbReference type="RefSeq" id="WP_241936448.1">
    <property type="nucleotide sequence ID" value="NZ_JALBGC010000003.1"/>
</dbReference>
<reference evidence="3" key="1">
    <citation type="submission" date="2022-03" db="EMBL/GenBank/DDBJ databases">
        <title>Bacterial whole genome sequence for Hymenobacter sp. DH14.</title>
        <authorList>
            <person name="Le V."/>
        </authorList>
    </citation>
    <scope>NUCLEOTIDE SEQUENCE</scope>
    <source>
        <strain evidence="3">DH14</strain>
    </source>
</reference>
<sequence>MSPDIGIIITALLLVIVFPLCLSAQEYFRDKNLAQPVVQFSLSWWHNMSLFWTLVQTSFGLALLAGAVSIIVRDGPQLGLFIVDIFMLLVAWRCFPAICLYWTYWTYWHWDGRARLSFNRAERTMTYVNREISFTFAVSEIELLSCHEPTITRAASSDYSYTILHLSDARELVVTSLLWDIIEWSAILPAVKTEFVKQRFAWLPTDLKSRKFFSPFAK</sequence>
<proteinExistence type="predicted"/>
<evidence type="ECO:0000313" key="3">
    <source>
        <dbReference type="EMBL" id="MCI1188183.1"/>
    </source>
</evidence>
<dbReference type="Proteomes" id="UP001139193">
    <property type="component" value="Unassembled WGS sequence"/>
</dbReference>
<keyword evidence="1" id="KW-1133">Transmembrane helix</keyword>
<accession>A0A9X2AGY9</accession>
<name>A0A9X2AGY9_9BACT</name>
<keyword evidence="1" id="KW-0812">Transmembrane</keyword>
<dbReference type="InterPro" id="IPR058916">
    <property type="entry name" value="PH_40"/>
</dbReference>
<feature type="transmembrane region" description="Helical" evidence="1">
    <location>
        <begin position="78"/>
        <end position="105"/>
    </location>
</feature>
<feature type="transmembrane region" description="Helical" evidence="1">
    <location>
        <begin position="49"/>
        <end position="72"/>
    </location>
</feature>
<evidence type="ECO:0000313" key="4">
    <source>
        <dbReference type="Proteomes" id="UP001139193"/>
    </source>
</evidence>
<dbReference type="EMBL" id="JALBGC010000003">
    <property type="protein sequence ID" value="MCI1188183.1"/>
    <property type="molecule type" value="Genomic_DNA"/>
</dbReference>
<dbReference type="AlphaFoldDB" id="A0A9X2AGY9"/>
<evidence type="ECO:0000256" key="1">
    <source>
        <dbReference type="SAM" id="Phobius"/>
    </source>
</evidence>
<keyword evidence="4" id="KW-1185">Reference proteome</keyword>
<dbReference type="Pfam" id="PF26566">
    <property type="entry name" value="PH_40"/>
    <property type="match status" value="1"/>
</dbReference>
<keyword evidence="1" id="KW-0472">Membrane</keyword>
<evidence type="ECO:0000259" key="2">
    <source>
        <dbReference type="Pfam" id="PF26566"/>
    </source>
</evidence>
<comment type="caution">
    <text evidence="3">The sequence shown here is derived from an EMBL/GenBank/DDBJ whole genome shotgun (WGS) entry which is preliminary data.</text>
</comment>
<organism evidence="3 4">
    <name type="scientific">Hymenobacter cyanobacteriorum</name>
    <dbReference type="NCBI Taxonomy" id="2926463"/>
    <lineage>
        <taxon>Bacteria</taxon>
        <taxon>Pseudomonadati</taxon>
        <taxon>Bacteroidota</taxon>
        <taxon>Cytophagia</taxon>
        <taxon>Cytophagales</taxon>
        <taxon>Hymenobacteraceae</taxon>
        <taxon>Hymenobacter</taxon>
    </lineage>
</organism>
<feature type="transmembrane region" description="Helical" evidence="1">
    <location>
        <begin position="6"/>
        <end position="28"/>
    </location>
</feature>
<protein>
    <recommendedName>
        <fullName evidence="2">PH domain-containing protein</fullName>
    </recommendedName>
</protein>